<dbReference type="Pfam" id="PF03767">
    <property type="entry name" value="Acid_phosphat_B"/>
    <property type="match status" value="1"/>
</dbReference>
<gene>
    <name evidence="2" type="ORF">HUJ06_031672</name>
</gene>
<dbReference type="Proteomes" id="UP000607653">
    <property type="component" value="Unassembled WGS sequence"/>
</dbReference>
<organism evidence="2 3">
    <name type="scientific">Nelumbo nucifera</name>
    <name type="common">Sacred lotus</name>
    <dbReference type="NCBI Taxonomy" id="4432"/>
    <lineage>
        <taxon>Eukaryota</taxon>
        <taxon>Viridiplantae</taxon>
        <taxon>Streptophyta</taxon>
        <taxon>Embryophyta</taxon>
        <taxon>Tracheophyta</taxon>
        <taxon>Spermatophyta</taxon>
        <taxon>Magnoliopsida</taxon>
        <taxon>Proteales</taxon>
        <taxon>Nelumbonaceae</taxon>
        <taxon>Nelumbo</taxon>
    </lineage>
</organism>
<dbReference type="InterPro" id="IPR005519">
    <property type="entry name" value="Acid_phosphat_B-like"/>
</dbReference>
<protein>
    <recommendedName>
        <fullName evidence="4">Acid phosphatase 1-like</fullName>
    </recommendedName>
</protein>
<evidence type="ECO:0000256" key="1">
    <source>
        <dbReference type="SAM" id="Phobius"/>
    </source>
</evidence>
<dbReference type="EMBL" id="DUZY01000002">
    <property type="protein sequence ID" value="DAD30204.1"/>
    <property type="molecule type" value="Genomic_DNA"/>
</dbReference>
<name>A0A822Y833_NELNU</name>
<evidence type="ECO:0000313" key="2">
    <source>
        <dbReference type="EMBL" id="DAD30204.1"/>
    </source>
</evidence>
<reference evidence="2 3" key="1">
    <citation type="journal article" date="2020" name="Mol. Biol. Evol.">
        <title>Distinct Expression and Methylation Patterns for Genes with Different Fates following a Single Whole-Genome Duplication in Flowering Plants.</title>
        <authorList>
            <person name="Shi T."/>
            <person name="Rahmani R.S."/>
            <person name="Gugger P.F."/>
            <person name="Wang M."/>
            <person name="Li H."/>
            <person name="Zhang Y."/>
            <person name="Li Z."/>
            <person name="Wang Q."/>
            <person name="Van de Peer Y."/>
            <person name="Marchal K."/>
            <person name="Chen J."/>
        </authorList>
    </citation>
    <scope>NUCLEOTIDE SEQUENCE [LARGE SCALE GENOMIC DNA]</scope>
    <source>
        <tissue evidence="2">Leaf</tissue>
    </source>
</reference>
<dbReference type="PANTHER" id="PTHR31284:SF22">
    <property type="entry name" value="ACID PHOSPHATASE"/>
    <property type="match status" value="1"/>
</dbReference>
<keyword evidence="1" id="KW-1133">Transmembrane helix</keyword>
<dbReference type="AlphaFoldDB" id="A0A822Y833"/>
<comment type="caution">
    <text evidence="2">The sequence shown here is derived from an EMBL/GenBank/DDBJ whole genome shotgun (WGS) entry which is preliminary data.</text>
</comment>
<dbReference type="Gene3D" id="3.40.50.1000">
    <property type="entry name" value="HAD superfamily/HAD-like"/>
    <property type="match status" value="1"/>
</dbReference>
<proteinExistence type="predicted"/>
<evidence type="ECO:0008006" key="4">
    <source>
        <dbReference type="Google" id="ProtNLM"/>
    </source>
</evidence>
<evidence type="ECO:0000313" key="3">
    <source>
        <dbReference type="Proteomes" id="UP000607653"/>
    </source>
</evidence>
<sequence length="150" mass="16963">MGSSGYLIEPGFYLTSLAAIIFIAALVTVGVLFITVLVALAVMLQSCENRNAGVIELRKTIDDFDYCKAFALHVEVNNLELDEFPTICKTYAIWYFREGQYLRDLNLTMLVAESYFRNLAPEDDGLDVILIDIDDMFPSNPHHTHPLLLR</sequence>
<keyword evidence="1" id="KW-0812">Transmembrane</keyword>
<dbReference type="InterPro" id="IPR023214">
    <property type="entry name" value="HAD_sf"/>
</dbReference>
<dbReference type="PANTHER" id="PTHR31284">
    <property type="entry name" value="ACID PHOSPHATASE-LIKE PROTEIN"/>
    <property type="match status" value="1"/>
</dbReference>
<keyword evidence="3" id="KW-1185">Reference proteome</keyword>
<keyword evidence="1" id="KW-0472">Membrane</keyword>
<feature type="transmembrane region" description="Helical" evidence="1">
    <location>
        <begin position="12"/>
        <end position="42"/>
    </location>
</feature>
<accession>A0A822Y833</accession>